<dbReference type="PROSITE" id="PS01359">
    <property type="entry name" value="ZF_PHD_1"/>
    <property type="match status" value="1"/>
</dbReference>
<dbReference type="Pfam" id="PF01388">
    <property type="entry name" value="ARID"/>
    <property type="match status" value="1"/>
</dbReference>
<dbReference type="OrthoDB" id="1678912at2759"/>
<feature type="compositionally biased region" description="Polar residues" evidence="7">
    <location>
        <begin position="1"/>
        <end position="12"/>
    </location>
</feature>
<dbReference type="PROSITE" id="PS51011">
    <property type="entry name" value="ARID"/>
    <property type="match status" value="1"/>
</dbReference>
<dbReference type="SMART" id="SM00558">
    <property type="entry name" value="JmjC"/>
    <property type="match status" value="1"/>
</dbReference>
<dbReference type="Gene3D" id="3.30.40.10">
    <property type="entry name" value="Zinc/RING finger domain, C3HC4 (zinc finger)"/>
    <property type="match status" value="1"/>
</dbReference>
<keyword evidence="5" id="KW-0539">Nucleus</keyword>
<dbReference type="GO" id="GO:0005634">
    <property type="term" value="C:nucleus"/>
    <property type="evidence" value="ECO:0007669"/>
    <property type="project" value="UniProtKB-SubCell"/>
</dbReference>
<dbReference type="InterPro" id="IPR036431">
    <property type="entry name" value="ARID_dom_sf"/>
</dbReference>
<evidence type="ECO:0000313" key="12">
    <source>
        <dbReference type="Proteomes" id="UP000191024"/>
    </source>
</evidence>
<comment type="subcellular location">
    <subcellularLocation>
        <location evidence="1">Nucleus</location>
    </subcellularLocation>
</comment>
<feature type="compositionally biased region" description="Polar residues" evidence="7">
    <location>
        <begin position="56"/>
        <end position="67"/>
    </location>
</feature>
<evidence type="ECO:0000313" key="11">
    <source>
        <dbReference type="EMBL" id="SCV01144.1"/>
    </source>
</evidence>
<dbReference type="PROSITE" id="PS50016">
    <property type="entry name" value="ZF_PHD_2"/>
    <property type="match status" value="1"/>
</dbReference>
<dbReference type="GO" id="GO:0000785">
    <property type="term" value="C:chromatin"/>
    <property type="evidence" value="ECO:0007669"/>
    <property type="project" value="TreeGrafter"/>
</dbReference>
<evidence type="ECO:0000256" key="5">
    <source>
        <dbReference type="ARBA" id="ARBA00023242"/>
    </source>
</evidence>
<evidence type="ECO:0000259" key="9">
    <source>
        <dbReference type="PROSITE" id="PS51011"/>
    </source>
</evidence>
<dbReference type="CDD" id="cd16100">
    <property type="entry name" value="ARID"/>
    <property type="match status" value="1"/>
</dbReference>
<evidence type="ECO:0000256" key="4">
    <source>
        <dbReference type="ARBA" id="ARBA00022833"/>
    </source>
</evidence>
<evidence type="ECO:0000256" key="3">
    <source>
        <dbReference type="ARBA" id="ARBA00022771"/>
    </source>
</evidence>
<dbReference type="SMART" id="SM00501">
    <property type="entry name" value="BRIGHT"/>
    <property type="match status" value="1"/>
</dbReference>
<dbReference type="InterPro" id="IPR001965">
    <property type="entry name" value="Znf_PHD"/>
</dbReference>
<feature type="domain" description="ARID" evidence="9">
    <location>
        <begin position="226"/>
        <end position="327"/>
    </location>
</feature>
<dbReference type="InterPro" id="IPR013083">
    <property type="entry name" value="Znf_RING/FYVE/PHD"/>
</dbReference>
<keyword evidence="3 6" id="KW-0863">Zinc-finger</keyword>
<evidence type="ECO:0000256" key="2">
    <source>
        <dbReference type="ARBA" id="ARBA00022723"/>
    </source>
</evidence>
<dbReference type="InterPro" id="IPR011011">
    <property type="entry name" value="Znf_FYVE_PHD"/>
</dbReference>
<sequence>MEQDILNTTSVSKSEDVPSETAPKVSDTNKKGNGDATASVATRYQSPGERSHRATSKTARGSRSPGSHPNHLNPAVAPTSRYMGALDSHSSSATAQHANPHIYFQHKTRPNAPFNSRLITGRKLIYDSQSVETHDRTASGLDYSLQTGSIPVFQFSRADLPEFHDFYGQAEEVGRQFGAVKVVILDDADNKTDNRATGEIEPFLLNTEYFWFRARRQALDSSSKVRQNRLNFYRNLFYFHKNTETDEAGGDHLLQGKIPSIEKRPLDFYRLRQCVRLRGGFDVVCQKKLWAQIGRELGYSGRIMSSLSTSLRAAYAKVILTFDSHEKNFCPKDKFCNFLEEAQIMQKPPILLSSVSPNPQNPLKRPNDVSVLFSESEHEVTKKKQRRSFSLPEIHGSSHEYIRLRDLKAVKGFDTNFDSLTEPRKNQSVSPNGDITTWKIGTELYDTSCHESADAPIYNLRQYHEKSQRFYEFIQRNYGDNHEEFFQNSDATHVSDFEKLYFRLLADKAADFEVDSGVGLSSEIHGSAFQSTLKNGISSSSPSQSWNVNELPFCEKSLLRFVDIDYGNHSNSKLDVGMLFSTKGWSVEDNFMPCLDYNHVGSSRLWHIIPGNDLQKFEGLIDRLNSERYTEPEIKSDPAFECSQFFQAYVDTNPLNETRTSLPRKSLHLWPPNAKSTKGKAYIDNVKSKTLPDNIQLSPYYLRSQGVTVHTVTQEVGSYILKYPRAYSSTKAVGFHVSESARFAPSSWLLNDAFDGESWLTDRGILPGLNTARLAFEIVHRSHDGELVSKCVKMIEQRVQLELRQREEFKQIFTDSASLFLNNFDFISDLDVSLTGFSKVMISNALDSFTLSLSQFLMSLRKQNGSIYLYGQDLNGDDIRISLHVMYSDASLAELLIQNTTCEQLITRLKSAIDQEPNFSFDAFIKNNYTDQPVPLADIETALAKLSIVRDSSNLSVICEYMTTVYAMERKCAILLTEVREDARCYDDVSLGSGLDLHSLPPSQCRHSVSDFVLLSEKLKRLSIEVPAYRSIQQYMTRILEFQNRCASVLKLRNYEDLKGTYIEGWKLGIRMKCHEYVARELCQIHWLDAYEFVVGSPRYDAGKFNNSNDYQVRFLPKFLEFGLKCLDSTHVDKIKFVRRIILETQDVVSRVAQILRKKKAWISVKEIEYISKRAELQEIPVSAQFVDILKNILDSVTKAKAEMAPVLSRLGKDESSISSFCQLMSSGSLEALDLLPQFNGSVTDRRLGIEEVPNGPFFSTFVKEGKDWMQKLSSLVSRRNYLAKISESTFECLDLREDVYRADWASRVDRAYCFCRRGDYGGTMVECEICREWYHVSCINKGKGSPPIDVNNVFVCAICVPEPATCFEVADPRLNFNSLVTLAMTSCQLTLIPDRGVLADLFQCLEAALRFKDHIRNAVIKVDEGQLQRNFTIDELKFCLRKLVGSACQLTDEITIFKMACQEYNENEYKNLQQRGVVVITGDETTNCKQEPSNVLRTSLDAQSDAQEDNGTNDV</sequence>
<organism evidence="11 12">
    <name type="scientific">Lachancea mirantina</name>
    <dbReference type="NCBI Taxonomy" id="1230905"/>
    <lineage>
        <taxon>Eukaryota</taxon>
        <taxon>Fungi</taxon>
        <taxon>Dikarya</taxon>
        <taxon>Ascomycota</taxon>
        <taxon>Saccharomycotina</taxon>
        <taxon>Saccharomycetes</taxon>
        <taxon>Saccharomycetales</taxon>
        <taxon>Saccharomycetaceae</taxon>
        <taxon>Lachancea</taxon>
    </lineage>
</organism>
<keyword evidence="12" id="KW-1185">Reference proteome</keyword>
<feature type="domain" description="PHD-type" evidence="8">
    <location>
        <begin position="1311"/>
        <end position="1363"/>
    </location>
</feature>
<dbReference type="CDD" id="cd15518">
    <property type="entry name" value="PHD_Ecm5p_Lid2p_like"/>
    <property type="match status" value="1"/>
</dbReference>
<dbReference type="InterPro" id="IPR013637">
    <property type="entry name" value="Lys_sp_deMease-like_dom"/>
</dbReference>
<evidence type="ECO:0000256" key="1">
    <source>
        <dbReference type="ARBA" id="ARBA00004123"/>
    </source>
</evidence>
<dbReference type="SUPFAM" id="SSF57903">
    <property type="entry name" value="FYVE/PHD zinc finger"/>
    <property type="match status" value="1"/>
</dbReference>
<dbReference type="SMART" id="SM00249">
    <property type="entry name" value="PHD"/>
    <property type="match status" value="1"/>
</dbReference>
<dbReference type="InterPro" id="IPR019787">
    <property type="entry name" value="Znf_PHD-finger"/>
</dbReference>
<dbReference type="Gene3D" id="1.10.150.60">
    <property type="entry name" value="ARID DNA-binding domain"/>
    <property type="match status" value="1"/>
</dbReference>
<gene>
    <name evidence="11" type="ORF">LAMI_0G09604G</name>
</gene>
<feature type="region of interest" description="Disordered" evidence="7">
    <location>
        <begin position="1"/>
        <end position="77"/>
    </location>
</feature>
<dbReference type="Gene3D" id="2.60.120.650">
    <property type="entry name" value="Cupin"/>
    <property type="match status" value="1"/>
</dbReference>
<evidence type="ECO:0000256" key="6">
    <source>
        <dbReference type="PROSITE-ProRule" id="PRU00146"/>
    </source>
</evidence>
<dbReference type="STRING" id="1230905.A0A1G4KAF2"/>
<dbReference type="PANTHER" id="PTHR10694:SF113">
    <property type="entry name" value="PROTEIN JUMONJI"/>
    <property type="match status" value="1"/>
</dbReference>
<keyword evidence="4" id="KW-0862">Zinc</keyword>
<dbReference type="Pfam" id="PF02373">
    <property type="entry name" value="JmjC"/>
    <property type="match status" value="1"/>
</dbReference>
<dbReference type="InterPro" id="IPR003347">
    <property type="entry name" value="JmjC_dom"/>
</dbReference>
<reference evidence="11 12" key="1">
    <citation type="submission" date="2016-03" db="EMBL/GenBank/DDBJ databases">
        <authorList>
            <person name="Devillers H."/>
        </authorList>
    </citation>
    <scope>NUCLEOTIDE SEQUENCE [LARGE SCALE GENOMIC DNA]</scope>
    <source>
        <strain evidence="11">CBS 11717</strain>
    </source>
</reference>
<accession>A0A1G4KAF2</accession>
<feature type="domain" description="JmjC" evidence="10">
    <location>
        <begin position="540"/>
        <end position="760"/>
    </location>
</feature>
<dbReference type="GO" id="GO:0003677">
    <property type="term" value="F:DNA binding"/>
    <property type="evidence" value="ECO:0007669"/>
    <property type="project" value="InterPro"/>
</dbReference>
<dbReference type="GO" id="GO:0008270">
    <property type="term" value="F:zinc ion binding"/>
    <property type="evidence" value="ECO:0007669"/>
    <property type="project" value="UniProtKB-KW"/>
</dbReference>
<dbReference type="InterPro" id="IPR019786">
    <property type="entry name" value="Zinc_finger_PHD-type_CS"/>
</dbReference>
<dbReference type="PROSITE" id="PS51184">
    <property type="entry name" value="JMJC"/>
    <property type="match status" value="1"/>
</dbReference>
<dbReference type="PANTHER" id="PTHR10694">
    <property type="entry name" value="LYSINE-SPECIFIC DEMETHYLASE"/>
    <property type="match status" value="1"/>
</dbReference>
<dbReference type="Pfam" id="PF08429">
    <property type="entry name" value="PLU-1"/>
    <property type="match status" value="1"/>
</dbReference>
<dbReference type="Pfam" id="PF00628">
    <property type="entry name" value="PHD"/>
    <property type="match status" value="1"/>
</dbReference>
<dbReference type="InterPro" id="IPR001606">
    <property type="entry name" value="ARID_dom"/>
</dbReference>
<dbReference type="SMART" id="SM01014">
    <property type="entry name" value="ARID"/>
    <property type="match status" value="1"/>
</dbReference>
<dbReference type="EMBL" id="LT598469">
    <property type="protein sequence ID" value="SCV01144.1"/>
    <property type="molecule type" value="Genomic_DNA"/>
</dbReference>
<dbReference type="SUPFAM" id="SSF46774">
    <property type="entry name" value="ARID-like"/>
    <property type="match status" value="1"/>
</dbReference>
<dbReference type="GO" id="GO:0006338">
    <property type="term" value="P:chromatin remodeling"/>
    <property type="evidence" value="ECO:0007669"/>
    <property type="project" value="TreeGrafter"/>
</dbReference>
<evidence type="ECO:0000259" key="8">
    <source>
        <dbReference type="PROSITE" id="PS50016"/>
    </source>
</evidence>
<dbReference type="GO" id="GO:0010468">
    <property type="term" value="P:regulation of gene expression"/>
    <property type="evidence" value="ECO:0007669"/>
    <property type="project" value="TreeGrafter"/>
</dbReference>
<protein>
    <submittedName>
        <fullName evidence="11">LAMI_0G09604g1_1</fullName>
    </submittedName>
</protein>
<evidence type="ECO:0000256" key="7">
    <source>
        <dbReference type="SAM" id="MobiDB-lite"/>
    </source>
</evidence>
<proteinExistence type="predicted"/>
<dbReference type="Proteomes" id="UP000191024">
    <property type="component" value="Chromosome G"/>
</dbReference>
<name>A0A1G4KAF2_9SACH</name>
<keyword evidence="2" id="KW-0479">Metal-binding</keyword>
<evidence type="ECO:0000259" key="10">
    <source>
        <dbReference type="PROSITE" id="PS51184"/>
    </source>
</evidence>